<evidence type="ECO:0000313" key="15">
    <source>
        <dbReference type="Proteomes" id="UP000033140"/>
    </source>
</evidence>
<gene>
    <name evidence="14" type="ORF">G7K_2775-t1</name>
</gene>
<keyword evidence="4" id="KW-0963">Cytoplasm</keyword>
<dbReference type="InterPro" id="IPR000608">
    <property type="entry name" value="UBC"/>
</dbReference>
<dbReference type="InterPro" id="IPR044536">
    <property type="entry name" value="PEX7"/>
</dbReference>
<dbReference type="Pfam" id="PF00179">
    <property type="entry name" value="UQ_con"/>
    <property type="match status" value="1"/>
</dbReference>
<protein>
    <recommendedName>
        <fullName evidence="10">Peroxin-7</fullName>
    </recommendedName>
</protein>
<dbReference type="CDD" id="cd23814">
    <property type="entry name" value="UEV_AKTIP"/>
    <property type="match status" value="1"/>
</dbReference>
<keyword evidence="5 11" id="KW-0853">WD repeat</keyword>
<dbReference type="Gene3D" id="2.130.10.10">
    <property type="entry name" value="YVTN repeat-like/Quinoprotein amine dehydrogenase"/>
    <property type="match status" value="1"/>
</dbReference>
<dbReference type="SMART" id="SM00320">
    <property type="entry name" value="WD40"/>
    <property type="match status" value="6"/>
</dbReference>
<evidence type="ECO:0000256" key="8">
    <source>
        <dbReference type="ARBA" id="ARBA00023140"/>
    </source>
</evidence>
<comment type="similarity">
    <text evidence="9">Belongs to the WD repeat peroxin-7 family.</text>
</comment>
<keyword evidence="15" id="KW-1185">Reference proteome</keyword>
<dbReference type="PANTHER" id="PTHR46027:SF1">
    <property type="entry name" value="PEROXISOMAL TARGETING SIGNAL 2 RECEPTOR"/>
    <property type="match status" value="1"/>
</dbReference>
<dbReference type="PROSITE" id="PS50082">
    <property type="entry name" value="WD_REPEATS_2"/>
    <property type="match status" value="4"/>
</dbReference>
<dbReference type="InterPro" id="IPR001680">
    <property type="entry name" value="WD40_rpt"/>
</dbReference>
<dbReference type="SMART" id="SM00212">
    <property type="entry name" value="UBCc"/>
    <property type="match status" value="1"/>
</dbReference>
<evidence type="ECO:0000256" key="1">
    <source>
        <dbReference type="ARBA" id="ARBA00004253"/>
    </source>
</evidence>
<dbReference type="EMBL" id="BACD03000016">
    <property type="protein sequence ID" value="GAO48604.1"/>
    <property type="molecule type" value="Genomic_DNA"/>
</dbReference>
<dbReference type="Pfam" id="PF00400">
    <property type="entry name" value="WD40"/>
    <property type="match status" value="2"/>
</dbReference>
<dbReference type="GO" id="GO:0005053">
    <property type="term" value="F:peroxisome matrix targeting signal-2 binding"/>
    <property type="evidence" value="ECO:0007669"/>
    <property type="project" value="InterPro"/>
</dbReference>
<comment type="caution">
    <text evidence="14">The sequence shown here is derived from an EMBL/GenBank/DDBJ whole genome shotgun (WGS) entry which is preliminary data.</text>
</comment>
<feature type="repeat" description="WD" evidence="11">
    <location>
        <begin position="342"/>
        <end position="375"/>
    </location>
</feature>
<feature type="domain" description="UBC core" evidence="13">
    <location>
        <begin position="513"/>
        <end position="669"/>
    </location>
</feature>
<organism evidence="14 15">
    <name type="scientific">Saitoella complicata (strain BCRC 22490 / CBS 7301 / JCM 7358 / NBRC 10748 / NRRL Y-17804)</name>
    <dbReference type="NCBI Taxonomy" id="698492"/>
    <lineage>
        <taxon>Eukaryota</taxon>
        <taxon>Fungi</taxon>
        <taxon>Dikarya</taxon>
        <taxon>Ascomycota</taxon>
        <taxon>Taphrinomycotina</taxon>
        <taxon>Taphrinomycotina incertae sedis</taxon>
        <taxon>Saitoella</taxon>
    </lineage>
</organism>
<dbReference type="PROSITE" id="PS50127">
    <property type="entry name" value="UBC_2"/>
    <property type="match status" value="1"/>
</dbReference>
<dbReference type="InterPro" id="IPR019775">
    <property type="entry name" value="WD40_repeat_CS"/>
</dbReference>
<feature type="region of interest" description="Disordered" evidence="12">
    <location>
        <begin position="796"/>
        <end position="863"/>
    </location>
</feature>
<dbReference type="STRING" id="698492.A0A0E9NFI6"/>
<dbReference type="Proteomes" id="UP000033140">
    <property type="component" value="Unassembled WGS sequence"/>
</dbReference>
<dbReference type="GO" id="GO:0005782">
    <property type="term" value="C:peroxisomal matrix"/>
    <property type="evidence" value="ECO:0007669"/>
    <property type="project" value="UniProtKB-SubCell"/>
</dbReference>
<dbReference type="PROSITE" id="PS00678">
    <property type="entry name" value="WD_REPEATS_1"/>
    <property type="match status" value="1"/>
</dbReference>
<name>A0A0E9NFI6_SAICN</name>
<comment type="subcellular location">
    <subcellularLocation>
        <location evidence="2">Cytoplasm</location>
        <location evidence="2">Cytosol</location>
    </subcellularLocation>
    <subcellularLocation>
        <location evidence="1">Peroxisome matrix</location>
    </subcellularLocation>
</comment>
<dbReference type="GO" id="GO:0005829">
    <property type="term" value="C:cytosol"/>
    <property type="evidence" value="ECO:0007669"/>
    <property type="project" value="UniProtKB-SubCell"/>
</dbReference>
<dbReference type="Gene3D" id="3.10.110.10">
    <property type="entry name" value="Ubiquitin Conjugating Enzyme"/>
    <property type="match status" value="1"/>
</dbReference>
<evidence type="ECO:0000313" key="14">
    <source>
        <dbReference type="EMBL" id="GAO48604.1"/>
    </source>
</evidence>
<evidence type="ECO:0000256" key="5">
    <source>
        <dbReference type="ARBA" id="ARBA00022574"/>
    </source>
</evidence>
<feature type="repeat" description="WD" evidence="11">
    <location>
        <begin position="254"/>
        <end position="296"/>
    </location>
</feature>
<dbReference type="InterPro" id="IPR036322">
    <property type="entry name" value="WD40_repeat_dom_sf"/>
</dbReference>
<keyword evidence="8" id="KW-0576">Peroxisome</keyword>
<evidence type="ECO:0000256" key="7">
    <source>
        <dbReference type="ARBA" id="ARBA00022927"/>
    </source>
</evidence>
<evidence type="ECO:0000256" key="2">
    <source>
        <dbReference type="ARBA" id="ARBA00004514"/>
    </source>
</evidence>
<evidence type="ECO:0000256" key="10">
    <source>
        <dbReference type="ARBA" id="ARBA00032565"/>
    </source>
</evidence>
<evidence type="ECO:0000256" key="12">
    <source>
        <dbReference type="SAM" id="MobiDB-lite"/>
    </source>
</evidence>
<dbReference type="GO" id="GO:0016558">
    <property type="term" value="P:protein import into peroxisome matrix"/>
    <property type="evidence" value="ECO:0007669"/>
    <property type="project" value="InterPro"/>
</dbReference>
<dbReference type="InterPro" id="IPR016135">
    <property type="entry name" value="UBQ-conjugating_enzyme/RWD"/>
</dbReference>
<reference evidence="14 15" key="2">
    <citation type="journal article" date="2014" name="J. Gen. Appl. Microbiol.">
        <title>The early diverging ascomycetous budding yeast Saitoella complicata has three histone deacetylases belonging to the Clr6, Hos2, and Rpd3 lineages.</title>
        <authorList>
            <person name="Nishida H."/>
            <person name="Matsumoto T."/>
            <person name="Kondo S."/>
            <person name="Hamamoto M."/>
            <person name="Yoshikawa H."/>
        </authorList>
    </citation>
    <scope>NUCLEOTIDE SEQUENCE [LARGE SCALE GENOMIC DNA]</scope>
    <source>
        <strain evidence="14 15">NRRL Y-17804</strain>
    </source>
</reference>
<evidence type="ECO:0000256" key="6">
    <source>
        <dbReference type="ARBA" id="ARBA00022737"/>
    </source>
</evidence>
<feature type="repeat" description="WD" evidence="11">
    <location>
        <begin position="298"/>
        <end position="334"/>
    </location>
</feature>
<evidence type="ECO:0000256" key="11">
    <source>
        <dbReference type="PROSITE-ProRule" id="PRU00221"/>
    </source>
</evidence>
<dbReference type="Pfam" id="PF23609">
    <property type="entry name" value="Beta-prop_EIPR1"/>
    <property type="match status" value="1"/>
</dbReference>
<dbReference type="SUPFAM" id="SSF50978">
    <property type="entry name" value="WD40 repeat-like"/>
    <property type="match status" value="1"/>
</dbReference>
<dbReference type="InterPro" id="IPR015943">
    <property type="entry name" value="WD40/YVTN_repeat-like_dom_sf"/>
</dbReference>
<feature type="repeat" description="WD" evidence="11">
    <location>
        <begin position="212"/>
        <end position="254"/>
    </location>
</feature>
<evidence type="ECO:0000256" key="3">
    <source>
        <dbReference type="ARBA" id="ARBA00022448"/>
    </source>
</evidence>
<dbReference type="AlphaFoldDB" id="A0A0E9NFI6"/>
<proteinExistence type="inferred from homology"/>
<accession>A0A0E9NFI6</accession>
<keyword evidence="7" id="KW-0653">Protein transport</keyword>
<dbReference type="PROSITE" id="PS50294">
    <property type="entry name" value="WD_REPEATS_REGION"/>
    <property type="match status" value="2"/>
</dbReference>
<dbReference type="SUPFAM" id="SSF54495">
    <property type="entry name" value="UBC-like"/>
    <property type="match status" value="1"/>
</dbReference>
<sequence>MTHSLVLEVKTTAQLVKDVTFSVNEGHKQGQARVAREKVRRAEWNRDQTKNGLSPQRRVQSFKRVLRKTGGPSIGTAGWLQDVACAGYSPYGNTEDEAGGLSTDPHSPIVDDTMLKFRTEGYNGYSVKYSPFFDDRIAVATSANFGLVGNGKLFILGLTPQGIRAQKTFDTQDGLFDIAWSESHENHILTSSGDGSLKLYDITLSDFPILTFHEHTREVFSTHYNLIEKSTFLSTSWDGTIKVWEPQRTTSLWTGEHGGCVYQAAWSPHHPSILASVSGEGSLKTWDPRTGQQAAMTIPAHQGEILSMDWNKYHQGVVMTASVDKSVKSWDLRNPGRPLQVFLGHKYAVRKVSCSPHDGGMFLSGGYDMSVRLWQADQPGGMQKVGGNEIGKMDAHREFVMGLDWSLWGKGWAASTGWDEHVYVFDTDRGVGRRSRRTSPFTATTPDYGAVILHEPHALNVVSPRIGAHILDEPTQTGCNTSPRIANRNFTDGMASPILTPSKGAPTSSDEYFRRQELMIEYANLQAPTNYIEWMYVAFSPNNISVWHASLFVHTEPYAGAVFRFHLIFPPTYPNTPPTVMFQSEIFHPLISYRGEYYLKAGFPRWVARKDYAIDALRYIQASFTIEGLERILGIRDEGLGNLEALSAFRERREQFDRLAMQSAVVSKSPSMLYYHPPLDPFDQDPLEADNPLRFHELTKGEFSDVRDMVLAMIKKRAPYMKGSPQKNGVTPKITQVMRERHEALRRSVGLDDGLFAEEFAHLNLRAGADALGSPRPKVKATVSSESAVSAASLLSDHPLASSAPKDAERPATPSRMSSPRRFGERLRSSADTAEDDPSGTRHHQGIVIASSRQSRPCHMGEDDGEFTTSFARRVWRVASALALHKDTQEGP</sequence>
<dbReference type="PANTHER" id="PTHR46027">
    <property type="entry name" value="PEROXISOMAL TARGETING SIGNAL 2 RECEPTOR"/>
    <property type="match status" value="1"/>
</dbReference>
<keyword evidence="6" id="KW-0677">Repeat</keyword>
<keyword evidence="3" id="KW-0813">Transport</keyword>
<evidence type="ECO:0000256" key="9">
    <source>
        <dbReference type="ARBA" id="ARBA00024017"/>
    </source>
</evidence>
<dbReference type="InterPro" id="IPR059104">
    <property type="entry name" value="Beta-prop_EIPR1-like"/>
</dbReference>
<evidence type="ECO:0000256" key="4">
    <source>
        <dbReference type="ARBA" id="ARBA00022490"/>
    </source>
</evidence>
<evidence type="ECO:0000259" key="13">
    <source>
        <dbReference type="PROSITE" id="PS50127"/>
    </source>
</evidence>
<reference evidence="14 15" key="1">
    <citation type="journal article" date="2011" name="J. Gen. Appl. Microbiol.">
        <title>Draft genome sequencing of the enigmatic yeast Saitoella complicata.</title>
        <authorList>
            <person name="Nishida H."/>
            <person name="Hamamoto M."/>
            <person name="Sugiyama J."/>
        </authorList>
    </citation>
    <scope>NUCLEOTIDE SEQUENCE [LARGE SCALE GENOMIC DNA]</scope>
    <source>
        <strain evidence="14 15">NRRL Y-17804</strain>
    </source>
</reference>
<reference evidence="14 15" key="3">
    <citation type="journal article" date="2015" name="Genome Announc.">
        <title>Draft Genome Sequence of the Archiascomycetous Yeast Saitoella complicata.</title>
        <authorList>
            <person name="Yamauchi K."/>
            <person name="Kondo S."/>
            <person name="Hamamoto M."/>
            <person name="Takahashi Y."/>
            <person name="Ogura Y."/>
            <person name="Hayashi T."/>
            <person name="Nishida H."/>
        </authorList>
    </citation>
    <scope>NUCLEOTIDE SEQUENCE [LARGE SCALE GENOMIC DNA]</scope>
    <source>
        <strain evidence="14 15">NRRL Y-17804</strain>
    </source>
</reference>
<dbReference type="CDD" id="cd00200">
    <property type="entry name" value="WD40"/>
    <property type="match status" value="1"/>
</dbReference>